<reference evidence="1" key="1">
    <citation type="submission" date="2020-08" db="EMBL/GenBank/DDBJ databases">
        <title>Multicomponent nature underlies the extraordinary mechanical properties of spider dragline silk.</title>
        <authorList>
            <person name="Kono N."/>
            <person name="Nakamura H."/>
            <person name="Mori M."/>
            <person name="Yoshida Y."/>
            <person name="Ohtoshi R."/>
            <person name="Malay A.D."/>
            <person name="Moran D.A.P."/>
            <person name="Tomita M."/>
            <person name="Numata K."/>
            <person name="Arakawa K."/>
        </authorList>
    </citation>
    <scope>NUCLEOTIDE SEQUENCE</scope>
</reference>
<dbReference type="Proteomes" id="UP000887159">
    <property type="component" value="Unassembled WGS sequence"/>
</dbReference>
<protein>
    <submittedName>
        <fullName evidence="1">Uncharacterized protein</fullName>
    </submittedName>
</protein>
<dbReference type="EMBL" id="BMAU01021323">
    <property type="protein sequence ID" value="GFY13522.1"/>
    <property type="molecule type" value="Genomic_DNA"/>
</dbReference>
<sequence>MFLSVACLELKRVCGSLRVTASCRNQTKLGCVTDLTVKQQSSERKHPSSPTPKKAITVLEKEMALTFSPNYDPEDNSQQAQLGDFTHYHPSEIIHYQ</sequence>
<organism evidence="1 2">
    <name type="scientific">Trichonephila clavipes</name>
    <name type="common">Golden silk orbweaver</name>
    <name type="synonym">Nephila clavipes</name>
    <dbReference type="NCBI Taxonomy" id="2585209"/>
    <lineage>
        <taxon>Eukaryota</taxon>
        <taxon>Metazoa</taxon>
        <taxon>Ecdysozoa</taxon>
        <taxon>Arthropoda</taxon>
        <taxon>Chelicerata</taxon>
        <taxon>Arachnida</taxon>
        <taxon>Araneae</taxon>
        <taxon>Araneomorphae</taxon>
        <taxon>Entelegynae</taxon>
        <taxon>Araneoidea</taxon>
        <taxon>Nephilidae</taxon>
        <taxon>Trichonephila</taxon>
    </lineage>
</organism>
<name>A0A8X6VCP8_TRICX</name>
<dbReference type="AlphaFoldDB" id="A0A8X6VCP8"/>
<comment type="caution">
    <text evidence="1">The sequence shown here is derived from an EMBL/GenBank/DDBJ whole genome shotgun (WGS) entry which is preliminary data.</text>
</comment>
<gene>
    <name evidence="1" type="ORF">TNCV_4958921</name>
</gene>
<accession>A0A8X6VCP8</accession>
<keyword evidence="2" id="KW-1185">Reference proteome</keyword>
<evidence type="ECO:0000313" key="1">
    <source>
        <dbReference type="EMBL" id="GFY13522.1"/>
    </source>
</evidence>
<proteinExistence type="predicted"/>
<evidence type="ECO:0000313" key="2">
    <source>
        <dbReference type="Proteomes" id="UP000887159"/>
    </source>
</evidence>